<accession>A0A821UFQ9</accession>
<dbReference type="Proteomes" id="UP000663880">
    <property type="component" value="Unassembled WGS sequence"/>
</dbReference>
<organism evidence="2 3">
    <name type="scientific">Pieris macdunnoughi</name>
    <dbReference type="NCBI Taxonomy" id="345717"/>
    <lineage>
        <taxon>Eukaryota</taxon>
        <taxon>Metazoa</taxon>
        <taxon>Ecdysozoa</taxon>
        <taxon>Arthropoda</taxon>
        <taxon>Hexapoda</taxon>
        <taxon>Insecta</taxon>
        <taxon>Pterygota</taxon>
        <taxon>Neoptera</taxon>
        <taxon>Endopterygota</taxon>
        <taxon>Lepidoptera</taxon>
        <taxon>Glossata</taxon>
        <taxon>Ditrysia</taxon>
        <taxon>Papilionoidea</taxon>
        <taxon>Pieridae</taxon>
        <taxon>Pierinae</taxon>
        <taxon>Pieris</taxon>
    </lineage>
</organism>
<evidence type="ECO:0000256" key="1">
    <source>
        <dbReference type="SAM" id="MobiDB-lite"/>
    </source>
</evidence>
<name>A0A821UFQ9_9NEOP</name>
<protein>
    <submittedName>
        <fullName evidence="2">Uncharacterized protein</fullName>
    </submittedName>
</protein>
<feature type="region of interest" description="Disordered" evidence="1">
    <location>
        <begin position="1"/>
        <end position="32"/>
    </location>
</feature>
<comment type="caution">
    <text evidence="2">The sequence shown here is derived from an EMBL/GenBank/DDBJ whole genome shotgun (WGS) entry which is preliminary data.</text>
</comment>
<keyword evidence="3" id="KW-1185">Reference proteome</keyword>
<evidence type="ECO:0000313" key="3">
    <source>
        <dbReference type="Proteomes" id="UP000663880"/>
    </source>
</evidence>
<proteinExistence type="predicted"/>
<dbReference type="EMBL" id="CAJOBZ010000031">
    <property type="protein sequence ID" value="CAF4889293.1"/>
    <property type="molecule type" value="Genomic_DNA"/>
</dbReference>
<feature type="region of interest" description="Disordered" evidence="1">
    <location>
        <begin position="72"/>
        <end position="92"/>
    </location>
</feature>
<reference evidence="2" key="1">
    <citation type="submission" date="2021-02" db="EMBL/GenBank/DDBJ databases">
        <authorList>
            <person name="Steward A R."/>
        </authorList>
    </citation>
    <scope>NUCLEOTIDE SEQUENCE</scope>
</reference>
<dbReference type="AlphaFoldDB" id="A0A821UFQ9"/>
<evidence type="ECO:0000313" key="2">
    <source>
        <dbReference type="EMBL" id="CAF4889293.1"/>
    </source>
</evidence>
<sequence>MCRWGWGATPGETPGSPARDRQTKSSARAELPAGGIQPLCLKSRFTRPRFASSALARAGRLDDDREAWCGAGRDAGSQRRPHAHTCTLPARQ</sequence>
<gene>
    <name evidence="2" type="ORF">PMACD_LOCUS10308</name>
</gene>